<feature type="transmembrane region" description="Helical" evidence="1">
    <location>
        <begin position="103"/>
        <end position="124"/>
    </location>
</feature>
<feature type="transmembrane region" description="Helical" evidence="1">
    <location>
        <begin position="70"/>
        <end position="91"/>
    </location>
</feature>
<keyword evidence="1" id="KW-0812">Transmembrane</keyword>
<keyword evidence="1" id="KW-0472">Membrane</keyword>
<keyword evidence="1" id="KW-1133">Transmembrane helix</keyword>
<dbReference type="Proteomes" id="UP000181980">
    <property type="component" value="Unassembled WGS sequence"/>
</dbReference>
<gene>
    <name evidence="2" type="ORF">SAMN04488561_6495</name>
</gene>
<reference evidence="3" key="1">
    <citation type="submission" date="2016-10" db="EMBL/GenBank/DDBJ databases">
        <authorList>
            <person name="Varghese N."/>
            <person name="Submissions S."/>
        </authorList>
    </citation>
    <scope>NUCLEOTIDE SEQUENCE [LARGE SCALE GENOMIC DNA]</scope>
    <source>
        <strain evidence="3">DSM 45237</strain>
    </source>
</reference>
<feature type="transmembrane region" description="Helical" evidence="1">
    <location>
        <begin position="21"/>
        <end position="43"/>
    </location>
</feature>
<evidence type="ECO:0000256" key="1">
    <source>
        <dbReference type="SAM" id="Phobius"/>
    </source>
</evidence>
<accession>A0A1H5PXS5</accession>
<dbReference type="EMBL" id="FNUC01000004">
    <property type="protein sequence ID" value="SEF18434.1"/>
    <property type="molecule type" value="Genomic_DNA"/>
</dbReference>
<dbReference type="AlphaFoldDB" id="A0A1H5PXS5"/>
<name>A0A1H5PXS5_9ACTN</name>
<sequence>MAVTEERAQAARPGRGAAVSAGVMALLVPVHGFLVAAVVLAAGRYDSSGQGGPFRSCTADSVSCDGPNHAMIAVAAAVLAGIAWAVAGLGVRAGRYPRRRRARAWLTALNVVVAVVAAAAFWLLQRG</sequence>
<dbReference type="STRING" id="561176.SAMN04488561_6495"/>
<organism evidence="2 3">
    <name type="scientific">Jiangella alba</name>
    <dbReference type="NCBI Taxonomy" id="561176"/>
    <lineage>
        <taxon>Bacteria</taxon>
        <taxon>Bacillati</taxon>
        <taxon>Actinomycetota</taxon>
        <taxon>Actinomycetes</taxon>
        <taxon>Jiangellales</taxon>
        <taxon>Jiangellaceae</taxon>
        <taxon>Jiangella</taxon>
    </lineage>
</organism>
<evidence type="ECO:0000313" key="2">
    <source>
        <dbReference type="EMBL" id="SEF18434.1"/>
    </source>
</evidence>
<evidence type="ECO:0000313" key="3">
    <source>
        <dbReference type="Proteomes" id="UP000181980"/>
    </source>
</evidence>
<protein>
    <submittedName>
        <fullName evidence="2">Uncharacterized protein</fullName>
    </submittedName>
</protein>
<keyword evidence="3" id="KW-1185">Reference proteome</keyword>
<dbReference type="RefSeq" id="WP_069112031.1">
    <property type="nucleotide sequence ID" value="NZ_FNUC01000004.1"/>
</dbReference>
<proteinExistence type="predicted"/>